<dbReference type="OrthoDB" id="5419315at2759"/>
<sequence length="444" mass="48400">MAHPFVTESNILHRDMRCEHLKVVSGEGIRYHLGSGKSISDATCGPSVSILGHGNQEVTDAIIAQLGTIQYVYSGAPLTSEPSEALAKFLLEDRPGGLSKGIFVNSGSEATDAALKLVTQYWHEIGEPNRKFIISRKQSYHGNSIGSLSFVDPCYSFRAKKNGESDAAYVERLRQQLEDTFQRLGPNNVAAFMAEPQSGTTLGCVTATPGYFKMVRDICDKYGALLVLDEIICGMGKTGTMHAWEQEGIRGPDVQTIGKVLGAGFVPLSGVLVHERVFQALVGGSKALLHGHTFQAHPLACAAALAVQKIVRRDNLLENVCEQGLILEKQLRERIAPLPYVADIRGRGLFWGVELMRDPQSKEPFDRSDNFCGKVVDVAMDLGLNLLGSLGHSGELQVDHVIVAPPYIVEEADVVEIVGLLHEAISRVGAEYSRAQRERRKSLL</sequence>
<dbReference type="AlphaFoldDB" id="A0A6A5Y7V4"/>
<gene>
    <name evidence="4" type="ORF">BU24DRAFT_438642</name>
</gene>
<dbReference type="Gene3D" id="3.40.640.10">
    <property type="entry name" value="Type I PLP-dependent aspartate aminotransferase-like (Major domain)"/>
    <property type="match status" value="1"/>
</dbReference>
<dbReference type="InterPro" id="IPR015424">
    <property type="entry name" value="PyrdxlP-dep_Trfase"/>
</dbReference>
<dbReference type="GO" id="GO:0030170">
    <property type="term" value="F:pyridoxal phosphate binding"/>
    <property type="evidence" value="ECO:0007669"/>
    <property type="project" value="InterPro"/>
</dbReference>
<dbReference type="RefSeq" id="XP_033389991.1">
    <property type="nucleotide sequence ID" value="XM_033530263.1"/>
</dbReference>
<accession>A0A6A5Y7V4</accession>
<dbReference type="InterPro" id="IPR015422">
    <property type="entry name" value="PyrdxlP-dep_Trfase_small"/>
</dbReference>
<reference evidence="4" key="1">
    <citation type="journal article" date="2020" name="Stud. Mycol.">
        <title>101 Dothideomycetes genomes: a test case for predicting lifestyles and emergence of pathogens.</title>
        <authorList>
            <person name="Haridas S."/>
            <person name="Albert R."/>
            <person name="Binder M."/>
            <person name="Bloem J."/>
            <person name="Labutti K."/>
            <person name="Salamov A."/>
            <person name="Andreopoulos B."/>
            <person name="Baker S."/>
            <person name="Barry K."/>
            <person name="Bills G."/>
            <person name="Bluhm B."/>
            <person name="Cannon C."/>
            <person name="Castanera R."/>
            <person name="Culley D."/>
            <person name="Daum C."/>
            <person name="Ezra D."/>
            <person name="Gonzalez J."/>
            <person name="Henrissat B."/>
            <person name="Kuo A."/>
            <person name="Liang C."/>
            <person name="Lipzen A."/>
            <person name="Lutzoni F."/>
            <person name="Magnuson J."/>
            <person name="Mondo S."/>
            <person name="Nolan M."/>
            <person name="Ohm R."/>
            <person name="Pangilinan J."/>
            <person name="Park H.-J."/>
            <person name="Ramirez L."/>
            <person name="Alfaro M."/>
            <person name="Sun H."/>
            <person name="Tritt A."/>
            <person name="Yoshinaga Y."/>
            <person name="Zwiers L.-H."/>
            <person name="Turgeon B."/>
            <person name="Goodwin S."/>
            <person name="Spatafora J."/>
            <person name="Crous P."/>
            <person name="Grigoriev I."/>
        </authorList>
    </citation>
    <scope>NUCLEOTIDE SEQUENCE</scope>
    <source>
        <strain evidence="4">CBS 175.79</strain>
    </source>
</reference>
<evidence type="ECO:0000313" key="4">
    <source>
        <dbReference type="EMBL" id="KAF2021652.1"/>
    </source>
</evidence>
<dbReference type="Gene3D" id="3.90.1150.10">
    <property type="entry name" value="Aspartate Aminotransferase, domain 1"/>
    <property type="match status" value="1"/>
</dbReference>
<dbReference type="PANTHER" id="PTHR43094">
    <property type="entry name" value="AMINOTRANSFERASE"/>
    <property type="match status" value="1"/>
</dbReference>
<dbReference type="GO" id="GO:0005829">
    <property type="term" value="C:cytosol"/>
    <property type="evidence" value="ECO:0007669"/>
    <property type="project" value="TreeGrafter"/>
</dbReference>
<dbReference type="GO" id="GO:0008483">
    <property type="term" value="F:transaminase activity"/>
    <property type="evidence" value="ECO:0007669"/>
    <property type="project" value="InterPro"/>
</dbReference>
<dbReference type="Proteomes" id="UP000799778">
    <property type="component" value="Unassembled WGS sequence"/>
</dbReference>
<keyword evidence="2 3" id="KW-0663">Pyridoxal phosphate</keyword>
<evidence type="ECO:0000313" key="5">
    <source>
        <dbReference type="Proteomes" id="UP000799778"/>
    </source>
</evidence>
<keyword evidence="5" id="KW-1185">Reference proteome</keyword>
<dbReference type="InterPro" id="IPR005814">
    <property type="entry name" value="Aminotrans_3"/>
</dbReference>
<dbReference type="EMBL" id="ML978066">
    <property type="protein sequence ID" value="KAF2021652.1"/>
    <property type="molecule type" value="Genomic_DNA"/>
</dbReference>
<evidence type="ECO:0000256" key="1">
    <source>
        <dbReference type="ARBA" id="ARBA00008954"/>
    </source>
</evidence>
<dbReference type="PANTHER" id="PTHR43094:SF1">
    <property type="entry name" value="AMINOTRANSFERASE CLASS-III"/>
    <property type="match status" value="1"/>
</dbReference>
<dbReference type="GeneID" id="54287660"/>
<dbReference type="InterPro" id="IPR015421">
    <property type="entry name" value="PyrdxlP-dep_Trfase_major"/>
</dbReference>
<dbReference type="SUPFAM" id="SSF53383">
    <property type="entry name" value="PLP-dependent transferases"/>
    <property type="match status" value="1"/>
</dbReference>
<name>A0A6A5Y7V4_9PLEO</name>
<protein>
    <submittedName>
        <fullName evidence="4">PLP-dependent transferase</fullName>
    </submittedName>
</protein>
<evidence type="ECO:0000256" key="2">
    <source>
        <dbReference type="ARBA" id="ARBA00022898"/>
    </source>
</evidence>
<keyword evidence="4" id="KW-0808">Transferase</keyword>
<organism evidence="4 5">
    <name type="scientific">Aaosphaeria arxii CBS 175.79</name>
    <dbReference type="NCBI Taxonomy" id="1450172"/>
    <lineage>
        <taxon>Eukaryota</taxon>
        <taxon>Fungi</taxon>
        <taxon>Dikarya</taxon>
        <taxon>Ascomycota</taxon>
        <taxon>Pezizomycotina</taxon>
        <taxon>Dothideomycetes</taxon>
        <taxon>Pleosporomycetidae</taxon>
        <taxon>Pleosporales</taxon>
        <taxon>Pleosporales incertae sedis</taxon>
        <taxon>Aaosphaeria</taxon>
    </lineage>
</organism>
<proteinExistence type="inferred from homology"/>
<comment type="similarity">
    <text evidence="1 3">Belongs to the class-III pyridoxal-phosphate-dependent aminotransferase family.</text>
</comment>
<dbReference type="CDD" id="cd00610">
    <property type="entry name" value="OAT_like"/>
    <property type="match status" value="1"/>
</dbReference>
<dbReference type="Pfam" id="PF00202">
    <property type="entry name" value="Aminotran_3"/>
    <property type="match status" value="1"/>
</dbReference>
<evidence type="ECO:0000256" key="3">
    <source>
        <dbReference type="RuleBase" id="RU003560"/>
    </source>
</evidence>